<feature type="compositionally biased region" description="Polar residues" evidence="1">
    <location>
        <begin position="372"/>
        <end position="383"/>
    </location>
</feature>
<feature type="region of interest" description="Disordered" evidence="1">
    <location>
        <begin position="410"/>
        <end position="454"/>
    </location>
</feature>
<comment type="caution">
    <text evidence="2">The sequence shown here is derived from an EMBL/GenBank/DDBJ whole genome shotgun (WGS) entry which is preliminary data.</text>
</comment>
<dbReference type="InParanoid" id="A0A1Z5K6V1"/>
<name>A0A1Z5K6V1_FISSO</name>
<feature type="region of interest" description="Disordered" evidence="1">
    <location>
        <begin position="368"/>
        <end position="390"/>
    </location>
</feature>
<evidence type="ECO:0000313" key="3">
    <source>
        <dbReference type="Proteomes" id="UP000198406"/>
    </source>
</evidence>
<evidence type="ECO:0000313" key="2">
    <source>
        <dbReference type="EMBL" id="GAX21977.1"/>
    </source>
</evidence>
<feature type="region of interest" description="Disordered" evidence="1">
    <location>
        <begin position="55"/>
        <end position="79"/>
    </location>
</feature>
<protein>
    <submittedName>
        <fullName evidence="2">Uncharacterized protein</fullName>
    </submittedName>
</protein>
<feature type="compositionally biased region" description="Polar residues" evidence="1">
    <location>
        <begin position="432"/>
        <end position="450"/>
    </location>
</feature>
<gene>
    <name evidence="2" type="ORF">FisN_25Hh223</name>
</gene>
<accession>A0A1Z5K6V1</accession>
<keyword evidence="3" id="KW-1185">Reference proteome</keyword>
<evidence type="ECO:0000256" key="1">
    <source>
        <dbReference type="SAM" id="MobiDB-lite"/>
    </source>
</evidence>
<dbReference type="EMBL" id="BDSP01000176">
    <property type="protein sequence ID" value="GAX21977.1"/>
    <property type="molecule type" value="Genomic_DNA"/>
</dbReference>
<reference evidence="2 3" key="1">
    <citation type="journal article" date="2015" name="Plant Cell">
        <title>Oil accumulation by the oleaginous diatom Fistulifera solaris as revealed by the genome and transcriptome.</title>
        <authorList>
            <person name="Tanaka T."/>
            <person name="Maeda Y."/>
            <person name="Veluchamy A."/>
            <person name="Tanaka M."/>
            <person name="Abida H."/>
            <person name="Marechal E."/>
            <person name="Bowler C."/>
            <person name="Muto M."/>
            <person name="Sunaga Y."/>
            <person name="Tanaka M."/>
            <person name="Yoshino T."/>
            <person name="Taniguchi T."/>
            <person name="Fukuda Y."/>
            <person name="Nemoto M."/>
            <person name="Matsumoto M."/>
            <person name="Wong P.S."/>
            <person name="Aburatani S."/>
            <person name="Fujibuchi W."/>
        </authorList>
    </citation>
    <scope>NUCLEOTIDE SEQUENCE [LARGE SCALE GENOMIC DNA]</scope>
    <source>
        <strain evidence="2 3">JPCC DA0580</strain>
    </source>
</reference>
<feature type="region of interest" description="Disordered" evidence="1">
    <location>
        <begin position="140"/>
        <end position="167"/>
    </location>
</feature>
<feature type="compositionally biased region" description="Basic residues" evidence="1">
    <location>
        <begin position="420"/>
        <end position="431"/>
    </location>
</feature>
<dbReference type="AlphaFoldDB" id="A0A1Z5K6V1"/>
<sequence length="538" mass="59153">MSVSRGANRYRDPSRFVSPVSIPFDEALLVRGRTGDSMQIQDKIRSNGQFTCMPSEKTEKVDSLPSKQQSRRIDPDTNRYGDITSWNTNSGFLQFVARPCAANTTDSVYPYVYERTDSLQSLEDFLSVAENNPYTLIKDPLVKDRREDNADKSSPVAERDSFLQEASPEGIALTSSASSEDVFAGIIATEKIASDKTGGRALRVNSNLHKTQHREENSTYSLSSALPTTRLSNVKHPKAASQVPSSSEFEVEKEILTHLPLDDRVDMEKAKINVVSDGDTHTVNQSNVELTLEDFEKAKEGAAPDNSLVKSVSRTFSVCPSLNSNSSKSFVLKPVRMLKKSWSKLKSGYGKKKSKEVIHAEPITKDWAGSAKSATEQKIPSDSSLKREPAVSIETLPTVSTKNSAASALELPGKVASMKTGRKSRSQRHRISVSNPSHSFASEKSVSNPSPLKPRSMKGFIDDCSIVFSRSDFSFSSEYSNSESDCSSDFSDGSLFNNPSKAVAQTATELLNPGSLRVLQEEFVAMFGKPVPMSRRRR</sequence>
<proteinExistence type="predicted"/>
<organism evidence="2 3">
    <name type="scientific">Fistulifera solaris</name>
    <name type="common">Oleaginous diatom</name>
    <dbReference type="NCBI Taxonomy" id="1519565"/>
    <lineage>
        <taxon>Eukaryota</taxon>
        <taxon>Sar</taxon>
        <taxon>Stramenopiles</taxon>
        <taxon>Ochrophyta</taxon>
        <taxon>Bacillariophyta</taxon>
        <taxon>Bacillariophyceae</taxon>
        <taxon>Bacillariophycidae</taxon>
        <taxon>Naviculales</taxon>
        <taxon>Naviculaceae</taxon>
        <taxon>Fistulifera</taxon>
    </lineage>
</organism>
<feature type="compositionally biased region" description="Basic and acidic residues" evidence="1">
    <location>
        <begin position="140"/>
        <end position="162"/>
    </location>
</feature>
<dbReference type="Proteomes" id="UP000198406">
    <property type="component" value="Unassembled WGS sequence"/>
</dbReference>